<dbReference type="Proteomes" id="UP000078512">
    <property type="component" value="Unassembled WGS sequence"/>
</dbReference>
<organism evidence="2 3">
    <name type="scientific">Linnemannia elongata AG-77</name>
    <dbReference type="NCBI Taxonomy" id="1314771"/>
    <lineage>
        <taxon>Eukaryota</taxon>
        <taxon>Fungi</taxon>
        <taxon>Fungi incertae sedis</taxon>
        <taxon>Mucoromycota</taxon>
        <taxon>Mortierellomycotina</taxon>
        <taxon>Mortierellomycetes</taxon>
        <taxon>Mortierellales</taxon>
        <taxon>Mortierellaceae</taxon>
        <taxon>Linnemannia</taxon>
    </lineage>
</organism>
<name>A0A197K5S7_9FUNG</name>
<evidence type="ECO:0000313" key="2">
    <source>
        <dbReference type="EMBL" id="OAQ32051.1"/>
    </source>
</evidence>
<proteinExistence type="predicted"/>
<keyword evidence="3" id="KW-1185">Reference proteome</keyword>
<feature type="chain" id="PRO_5008276597" description="F-box domain-containing protein" evidence="1">
    <location>
        <begin position="23"/>
        <end position="397"/>
    </location>
</feature>
<reference evidence="2 3" key="1">
    <citation type="submission" date="2016-05" db="EMBL/GenBank/DDBJ databases">
        <title>Genome sequencing reveals origins of a unique bacterial endosymbiosis in the earliest lineages of terrestrial Fungi.</title>
        <authorList>
            <consortium name="DOE Joint Genome Institute"/>
            <person name="Uehling J."/>
            <person name="Gryganskyi A."/>
            <person name="Hameed K."/>
            <person name="Tschaplinski T."/>
            <person name="Misztal P."/>
            <person name="Wu S."/>
            <person name="Desiro A."/>
            <person name="Vande Pol N."/>
            <person name="Du Z.-Y."/>
            <person name="Zienkiewicz A."/>
            <person name="Zienkiewicz K."/>
            <person name="Morin E."/>
            <person name="Tisserant E."/>
            <person name="Splivallo R."/>
            <person name="Hainaut M."/>
            <person name="Henrissat B."/>
            <person name="Ohm R."/>
            <person name="Kuo A."/>
            <person name="Yan J."/>
            <person name="Lipzen A."/>
            <person name="Nolan M."/>
            <person name="Labutti K."/>
            <person name="Barry K."/>
            <person name="Goldstein A."/>
            <person name="Labbe J."/>
            <person name="Schadt C."/>
            <person name="Tuskan G."/>
            <person name="Grigoriev I."/>
            <person name="Martin F."/>
            <person name="Vilgalys R."/>
            <person name="Bonito G."/>
        </authorList>
    </citation>
    <scope>NUCLEOTIDE SEQUENCE [LARGE SCALE GENOMIC DNA]</scope>
    <source>
        <strain evidence="2 3">AG-77</strain>
    </source>
</reference>
<keyword evidence="1" id="KW-0732">Signal</keyword>
<evidence type="ECO:0008006" key="4">
    <source>
        <dbReference type="Google" id="ProtNLM"/>
    </source>
</evidence>
<dbReference type="EMBL" id="KV442027">
    <property type="protein sequence ID" value="OAQ32051.1"/>
    <property type="molecule type" value="Genomic_DNA"/>
</dbReference>
<sequence>MLASYKLHLLLLPEILSRVSLAIPAWELILDNENNNNNDINDRFSDSTPPRYRFTPTTLIACSKVCRAWYSIFYPALWTLYDGHIMSPFRSSPSACYSSDEFLTTTTTGATGSRRTTYSVPDDTILANSDHIQTILNDHRRLFGRRHYECPKLTDITIYGTSPGLVHLVRSHGSQLRRLKWVGNVPFSGMLEDLELDCLETLTRVEELVLVQWDVSARETCEDISEDDGCWEEGKTKRRGKGLIEVLAQTCSKTLRRLTLQHVQGLDDLPPDLDHFSSISGNSNSNVRDSSKGRRDTVLEQLEELVVDAEWAENQALIHFLIGQPSTPTTTSNNTNTLTSFCPRLKRLDLGAGLLEDPEMMARLEKVLPVAHPGLARDMSIESRPWARYHQTCPKAA</sequence>
<accession>A0A197K5S7</accession>
<evidence type="ECO:0000313" key="3">
    <source>
        <dbReference type="Proteomes" id="UP000078512"/>
    </source>
</evidence>
<dbReference type="AlphaFoldDB" id="A0A197K5S7"/>
<dbReference type="OrthoDB" id="2427916at2759"/>
<gene>
    <name evidence="2" type="ORF">K457DRAFT_16928</name>
</gene>
<feature type="signal peptide" evidence="1">
    <location>
        <begin position="1"/>
        <end position="22"/>
    </location>
</feature>
<evidence type="ECO:0000256" key="1">
    <source>
        <dbReference type="SAM" id="SignalP"/>
    </source>
</evidence>
<protein>
    <recommendedName>
        <fullName evidence="4">F-box domain-containing protein</fullName>
    </recommendedName>
</protein>